<dbReference type="EMBL" id="JAAOAK010000093">
    <property type="protein sequence ID" value="KAF5690069.1"/>
    <property type="molecule type" value="Genomic_DNA"/>
</dbReference>
<keyword evidence="5" id="KW-1185">Reference proteome</keyword>
<dbReference type="Pfam" id="PF12796">
    <property type="entry name" value="Ank_2"/>
    <property type="match status" value="4"/>
</dbReference>
<evidence type="ECO:0008006" key="6">
    <source>
        <dbReference type="Google" id="ProtNLM"/>
    </source>
</evidence>
<sequence length="967" mass="109011">MERRKKLLRAANILQGALLMYQDILYGIDLTKIEEKDGILYLYQNQRSITAHVKRGPFPNHLTTNVQHKEAALTINQCTAAMALLGRLTRKLLAGKNSRVFTALDLRIGKSLLQPKLLPGPDLKDCPHTVIKVGLLYATESWTIDTAGCQYGFQEVLVLFNKYIADKCCQLLGDPTTHNWTETKDLDCFSTLPIMNKSRAQKHDRELERKARFHFAEFVDRHVGADILDGSASEFNDQLASFGNMLKTHMLSFDDSPFRTGSQRMTERSSPAKWDWMDAYDKNPEEKVISGVSKLQEISRHLNIDPKQPDPHQLLMLAIEKRNENVLNALIGSFKININQRDAKGRTALIQAVKAGNRDMVQCLLEIQGIDVNAPDEDGITPLWLSLRNHVSRDHRMIAAAIIQKADVNERDGNGDYSITWAIRNNIDSFRDSSSFHSDWQRGSLLIPLLIKKKELDVGRIESVGQSPFLSAINCESLSRLDDFLKDLLDSGKFNVNILDGDFRSPLSLAAEKSTTLAVNALLESAEVDVCSQDKEGRTPLIWSIITGRFTTMQLLLEREDSGITTPDMNGRTPLSWASETGNLDMLEFLLQKCADNVDEPDLNGQTPLFWAVQREPEYGSLHKRSRGFDRGLESQNEQIVKYLINSGGADPYFKDNNKRTPLSWAVTTKNLDIVEYLIEYQGCNINDSDKDGRTPLSWSAEQGDIEVVRYLLSIDGVDANIEDHKKRSPLFWATRPKNETMIKHLLLRDMETLHTLATKGTYVEKVKLLLEAGYDSSKLDGSGQTPLHRAVRARNLDFAKLFIKYCHSSVNKKDKKGITPLQLAVTYSPHMLALLVESSAQTNEIQRSAWFNGNDGESHSIVCLSLKGEDQSLQFISRNQFSANFGQDAWPMAPGICLFLSKESPPPWSRDGFFGFKQAPKDDMLHVNDGNLIPGFIPHVVLYIIKALRYRECPLMCSDPMPKLDK</sequence>
<evidence type="ECO:0000313" key="5">
    <source>
        <dbReference type="Proteomes" id="UP000562682"/>
    </source>
</evidence>
<reference evidence="4 5" key="1">
    <citation type="submission" date="2020-05" db="EMBL/GenBank/DDBJ databases">
        <title>Identification and distribution of gene clusters putatively required for synthesis of sphingolipid metabolism inhibitors in phylogenetically diverse species of the filamentous fungus Fusarium.</title>
        <authorList>
            <person name="Kim H.-S."/>
            <person name="Busman M."/>
            <person name="Brown D.W."/>
            <person name="Divon H."/>
            <person name="Uhlig S."/>
            <person name="Proctor R.H."/>
        </authorList>
    </citation>
    <scope>NUCLEOTIDE SEQUENCE [LARGE SCALE GENOMIC DNA]</scope>
    <source>
        <strain evidence="4 5">NRRL 25311</strain>
    </source>
</reference>
<feature type="repeat" description="ANK" evidence="3">
    <location>
        <begin position="344"/>
        <end position="377"/>
    </location>
</feature>
<keyword evidence="1" id="KW-0677">Repeat</keyword>
<evidence type="ECO:0000256" key="3">
    <source>
        <dbReference type="PROSITE-ProRule" id="PRU00023"/>
    </source>
</evidence>
<feature type="repeat" description="ANK" evidence="3">
    <location>
        <begin position="783"/>
        <end position="805"/>
    </location>
</feature>
<dbReference type="GO" id="GO:0010468">
    <property type="term" value="P:regulation of gene expression"/>
    <property type="evidence" value="ECO:0007669"/>
    <property type="project" value="TreeGrafter"/>
</dbReference>
<dbReference type="PROSITE" id="PS50088">
    <property type="entry name" value="ANK_REPEAT"/>
    <property type="match status" value="4"/>
</dbReference>
<dbReference type="SMART" id="SM00248">
    <property type="entry name" value="ANK"/>
    <property type="match status" value="13"/>
</dbReference>
<feature type="repeat" description="ANK" evidence="3">
    <location>
        <begin position="570"/>
        <end position="596"/>
    </location>
</feature>
<dbReference type="PANTHER" id="PTHR24124:SF14">
    <property type="entry name" value="CHROMOSOME UNDETERMINED SCAFFOLD_25, WHOLE GENOME SHOTGUN SEQUENCE"/>
    <property type="match status" value="1"/>
</dbReference>
<dbReference type="GO" id="GO:0005634">
    <property type="term" value="C:nucleus"/>
    <property type="evidence" value="ECO:0007669"/>
    <property type="project" value="TreeGrafter"/>
</dbReference>
<dbReference type="InterPro" id="IPR036770">
    <property type="entry name" value="Ankyrin_rpt-contain_sf"/>
</dbReference>
<dbReference type="Gene3D" id="1.25.40.20">
    <property type="entry name" value="Ankyrin repeat-containing domain"/>
    <property type="match status" value="3"/>
</dbReference>
<dbReference type="AlphaFoldDB" id="A0A8H5UGJ4"/>
<proteinExistence type="predicted"/>
<dbReference type="Proteomes" id="UP000562682">
    <property type="component" value="Unassembled WGS sequence"/>
</dbReference>
<dbReference type="SUPFAM" id="SSF48403">
    <property type="entry name" value="Ankyrin repeat"/>
    <property type="match status" value="2"/>
</dbReference>
<organism evidence="4 5">
    <name type="scientific">Fusarium denticulatum</name>
    <dbReference type="NCBI Taxonomy" id="48507"/>
    <lineage>
        <taxon>Eukaryota</taxon>
        <taxon>Fungi</taxon>
        <taxon>Dikarya</taxon>
        <taxon>Ascomycota</taxon>
        <taxon>Pezizomycotina</taxon>
        <taxon>Sordariomycetes</taxon>
        <taxon>Hypocreomycetidae</taxon>
        <taxon>Hypocreales</taxon>
        <taxon>Nectriaceae</taxon>
        <taxon>Fusarium</taxon>
        <taxon>Fusarium fujikuroi species complex</taxon>
    </lineage>
</organism>
<evidence type="ECO:0000256" key="1">
    <source>
        <dbReference type="ARBA" id="ARBA00022737"/>
    </source>
</evidence>
<evidence type="ECO:0000313" key="4">
    <source>
        <dbReference type="EMBL" id="KAF5690069.1"/>
    </source>
</evidence>
<dbReference type="PROSITE" id="PS50297">
    <property type="entry name" value="ANK_REP_REGION"/>
    <property type="match status" value="3"/>
</dbReference>
<gene>
    <name evidence="4" type="ORF">FDENT_4099</name>
</gene>
<comment type="caution">
    <text evidence="4">The sequence shown here is derived from an EMBL/GenBank/DDBJ whole genome shotgun (WGS) entry which is preliminary data.</text>
</comment>
<evidence type="ECO:0000256" key="2">
    <source>
        <dbReference type="ARBA" id="ARBA00023043"/>
    </source>
</evidence>
<keyword evidence="2 3" id="KW-0040">ANK repeat</keyword>
<accession>A0A8H5UGJ4</accession>
<dbReference type="InterPro" id="IPR002110">
    <property type="entry name" value="Ankyrin_rpt"/>
</dbReference>
<dbReference type="PANTHER" id="PTHR24124">
    <property type="entry name" value="ANKYRIN REPEAT FAMILY A"/>
    <property type="match status" value="1"/>
</dbReference>
<protein>
    <recommendedName>
        <fullName evidence="6">Ankyrin</fullName>
    </recommendedName>
</protein>
<name>A0A8H5UGJ4_9HYPO</name>
<feature type="repeat" description="ANK" evidence="3">
    <location>
        <begin position="692"/>
        <end position="725"/>
    </location>
</feature>